<gene>
    <name evidence="2" type="ORF">NDU88_006328</name>
</gene>
<evidence type="ECO:0000256" key="1">
    <source>
        <dbReference type="SAM" id="MobiDB-lite"/>
    </source>
</evidence>
<feature type="compositionally biased region" description="Polar residues" evidence="1">
    <location>
        <begin position="25"/>
        <end position="41"/>
    </location>
</feature>
<dbReference type="AlphaFoldDB" id="A0AAV7QKU3"/>
<feature type="compositionally biased region" description="Polar residues" evidence="1">
    <location>
        <begin position="75"/>
        <end position="89"/>
    </location>
</feature>
<evidence type="ECO:0000313" key="3">
    <source>
        <dbReference type="Proteomes" id="UP001066276"/>
    </source>
</evidence>
<proteinExistence type="predicted"/>
<accession>A0AAV7QKU3</accession>
<feature type="region of interest" description="Disordered" evidence="1">
    <location>
        <begin position="1"/>
        <end position="109"/>
    </location>
</feature>
<sequence>MGHGRRRTAASNKPSCGSVPREQQKTFVPNLTPTLLKSSHSSKLRVLEPKHFSTSVPKAPSSDPRPSASKPLVPKSTSELKSYSFSKQALESEPVEPTGVPMVAERNRL</sequence>
<dbReference type="Proteomes" id="UP001066276">
    <property type="component" value="Chromosome 6"/>
</dbReference>
<name>A0AAV7QKU3_PLEWA</name>
<dbReference type="EMBL" id="JANPWB010000010">
    <property type="protein sequence ID" value="KAJ1139967.1"/>
    <property type="molecule type" value="Genomic_DNA"/>
</dbReference>
<evidence type="ECO:0000313" key="2">
    <source>
        <dbReference type="EMBL" id="KAJ1139967.1"/>
    </source>
</evidence>
<organism evidence="2 3">
    <name type="scientific">Pleurodeles waltl</name>
    <name type="common">Iberian ribbed newt</name>
    <dbReference type="NCBI Taxonomy" id="8319"/>
    <lineage>
        <taxon>Eukaryota</taxon>
        <taxon>Metazoa</taxon>
        <taxon>Chordata</taxon>
        <taxon>Craniata</taxon>
        <taxon>Vertebrata</taxon>
        <taxon>Euteleostomi</taxon>
        <taxon>Amphibia</taxon>
        <taxon>Batrachia</taxon>
        <taxon>Caudata</taxon>
        <taxon>Salamandroidea</taxon>
        <taxon>Salamandridae</taxon>
        <taxon>Pleurodelinae</taxon>
        <taxon>Pleurodeles</taxon>
    </lineage>
</organism>
<comment type="caution">
    <text evidence="2">The sequence shown here is derived from an EMBL/GenBank/DDBJ whole genome shotgun (WGS) entry which is preliminary data.</text>
</comment>
<keyword evidence="3" id="KW-1185">Reference proteome</keyword>
<protein>
    <submittedName>
        <fullName evidence="2">Uncharacterized protein</fullName>
    </submittedName>
</protein>
<reference evidence="2" key="1">
    <citation type="journal article" date="2022" name="bioRxiv">
        <title>Sequencing and chromosome-scale assembly of the giantPleurodeles waltlgenome.</title>
        <authorList>
            <person name="Brown T."/>
            <person name="Elewa A."/>
            <person name="Iarovenko S."/>
            <person name="Subramanian E."/>
            <person name="Araus A.J."/>
            <person name="Petzold A."/>
            <person name="Susuki M."/>
            <person name="Suzuki K.-i.T."/>
            <person name="Hayashi T."/>
            <person name="Toyoda A."/>
            <person name="Oliveira C."/>
            <person name="Osipova E."/>
            <person name="Leigh N.D."/>
            <person name="Simon A."/>
            <person name="Yun M.H."/>
        </authorList>
    </citation>
    <scope>NUCLEOTIDE SEQUENCE</scope>
    <source>
        <strain evidence="2">20211129_DDA</strain>
        <tissue evidence="2">Liver</tissue>
    </source>
</reference>